<evidence type="ECO:0000259" key="3">
    <source>
        <dbReference type="Pfam" id="PF01814"/>
    </source>
</evidence>
<gene>
    <name evidence="4" type="ORF">GPZ80_23475</name>
</gene>
<dbReference type="NCBIfam" id="TIGR00026">
    <property type="entry name" value="hi_GC_TIGR00026"/>
    <property type="match status" value="1"/>
</dbReference>
<accession>A0ABR7LCA7</accession>
<evidence type="ECO:0000256" key="2">
    <source>
        <dbReference type="ARBA" id="ARBA00049106"/>
    </source>
</evidence>
<dbReference type="Proteomes" id="UP000734823">
    <property type="component" value="Unassembled WGS sequence"/>
</dbReference>
<dbReference type="Gene3D" id="2.30.110.10">
    <property type="entry name" value="Electron Transport, Fmn-binding Protein, Chain A"/>
    <property type="match status" value="1"/>
</dbReference>
<evidence type="ECO:0000313" key="5">
    <source>
        <dbReference type="Proteomes" id="UP000734823"/>
    </source>
</evidence>
<dbReference type="Gene3D" id="1.20.120.520">
    <property type="entry name" value="nmb1532 protein domain like"/>
    <property type="match status" value="1"/>
</dbReference>
<comment type="caution">
    <text evidence="4">The sequence shown here is derived from an EMBL/GenBank/DDBJ whole genome shotgun (WGS) entry which is preliminary data.</text>
</comment>
<dbReference type="InterPro" id="IPR012349">
    <property type="entry name" value="Split_barrel_FMN-bd"/>
</dbReference>
<dbReference type="RefSeq" id="WP_187223220.1">
    <property type="nucleotide sequence ID" value="NZ_JABVED010000014.1"/>
</dbReference>
<dbReference type="CDD" id="cd12108">
    <property type="entry name" value="Hr-like"/>
    <property type="match status" value="1"/>
</dbReference>
<dbReference type="Pfam" id="PF04075">
    <property type="entry name" value="F420H2_quin_red"/>
    <property type="match status" value="1"/>
</dbReference>
<dbReference type="InterPro" id="IPR004378">
    <property type="entry name" value="F420H2_quin_Rdtase"/>
</dbReference>
<evidence type="ECO:0000256" key="1">
    <source>
        <dbReference type="ARBA" id="ARBA00008710"/>
    </source>
</evidence>
<proteinExistence type="inferred from homology"/>
<reference evidence="4 5" key="1">
    <citation type="submission" date="2020-06" db="EMBL/GenBank/DDBJ databases">
        <title>Actinokineospora xiongansis sp. nov., isolated from soil of Baiyangdian.</title>
        <authorList>
            <person name="Zhang X."/>
        </authorList>
    </citation>
    <scope>NUCLEOTIDE SEQUENCE [LARGE SCALE GENOMIC DNA]</scope>
    <source>
        <strain evidence="4 5">HBU206404</strain>
    </source>
</reference>
<dbReference type="Pfam" id="PF01814">
    <property type="entry name" value="Hemerythrin"/>
    <property type="match status" value="1"/>
</dbReference>
<comment type="similarity">
    <text evidence="1">Belongs to the F420H(2)-dependent quinone reductase family.</text>
</comment>
<keyword evidence="5" id="KW-1185">Reference proteome</keyword>
<dbReference type="PANTHER" id="PTHR39428:SF1">
    <property type="entry name" value="F420H(2)-DEPENDENT QUINONE REDUCTASE RV1261C"/>
    <property type="match status" value="1"/>
</dbReference>
<organism evidence="4 5">
    <name type="scientific">Actinokineospora xionganensis</name>
    <dbReference type="NCBI Taxonomy" id="2684470"/>
    <lineage>
        <taxon>Bacteria</taxon>
        <taxon>Bacillati</taxon>
        <taxon>Actinomycetota</taxon>
        <taxon>Actinomycetes</taxon>
        <taxon>Pseudonocardiales</taxon>
        <taxon>Pseudonocardiaceae</taxon>
        <taxon>Actinokineospora</taxon>
    </lineage>
</organism>
<dbReference type="InterPro" id="IPR012312">
    <property type="entry name" value="Hemerythrin-like"/>
</dbReference>
<dbReference type="SUPFAM" id="SSF50475">
    <property type="entry name" value="FMN-binding split barrel"/>
    <property type="match status" value="1"/>
</dbReference>
<name>A0ABR7LCA7_9PSEU</name>
<dbReference type="PANTHER" id="PTHR39428">
    <property type="entry name" value="F420H(2)-DEPENDENT QUINONE REDUCTASE RV1261C"/>
    <property type="match status" value="1"/>
</dbReference>
<evidence type="ECO:0000313" key="4">
    <source>
        <dbReference type="EMBL" id="MBC6450128.1"/>
    </source>
</evidence>
<feature type="domain" description="Hemerythrin-like" evidence="3">
    <location>
        <begin position="148"/>
        <end position="272"/>
    </location>
</feature>
<protein>
    <submittedName>
        <fullName evidence="4">Nitroreductase family deazaflavin-dependent oxidoreductase</fullName>
    </submittedName>
</protein>
<dbReference type="EMBL" id="JABVED010000014">
    <property type="protein sequence ID" value="MBC6450128.1"/>
    <property type="molecule type" value="Genomic_DNA"/>
</dbReference>
<sequence>MPNPFNQRIIDEFRANAGQVGGQFEGSRLLLLTTTGARSGVRHTTPVSYLPDGGDRVLVIASASGSSKPPHWYTNLVADPLVQVEDGVFTYEARATVLTGAERDEAYARAAEGDPEWAEYEAMTDRIIPVVALEQVSGGPPNGATFGEALKAIHGAFRRELALIRGEIAESGPRLGAQLRVNCLTMCHGLHIHHTHEDQGMFSALEAGHPELAPTLDRLRAEHVKITALLADLQSVISTVGADTQVVLAEVERLTEELERHLDYEEEQLIPVIDGVA</sequence>
<comment type="catalytic activity">
    <reaction evidence="2">
        <text>oxidized coenzyme F420-(gamma-L-Glu)(n) + a quinol + H(+) = reduced coenzyme F420-(gamma-L-Glu)(n) + a quinone</text>
        <dbReference type="Rhea" id="RHEA:39663"/>
        <dbReference type="Rhea" id="RHEA-COMP:12939"/>
        <dbReference type="Rhea" id="RHEA-COMP:14378"/>
        <dbReference type="ChEBI" id="CHEBI:15378"/>
        <dbReference type="ChEBI" id="CHEBI:24646"/>
        <dbReference type="ChEBI" id="CHEBI:132124"/>
        <dbReference type="ChEBI" id="CHEBI:133980"/>
        <dbReference type="ChEBI" id="CHEBI:139511"/>
    </reaction>
</comment>